<gene>
    <name evidence="1" type="ORF">CD30_04390</name>
</gene>
<name>A0A0A3J4I5_9BACL</name>
<organism evidence="1 2">
    <name type="scientific">Ureibacillus massiliensis 4400831 = CIP 108448 = CCUG 49529</name>
    <dbReference type="NCBI Taxonomy" id="1211035"/>
    <lineage>
        <taxon>Bacteria</taxon>
        <taxon>Bacillati</taxon>
        <taxon>Bacillota</taxon>
        <taxon>Bacilli</taxon>
        <taxon>Bacillales</taxon>
        <taxon>Caryophanaceae</taxon>
        <taxon>Ureibacillus</taxon>
    </lineage>
</organism>
<evidence type="ECO:0008006" key="3">
    <source>
        <dbReference type="Google" id="ProtNLM"/>
    </source>
</evidence>
<dbReference type="InterPro" id="IPR035948">
    <property type="entry name" value="YwqG-like_sf"/>
</dbReference>
<evidence type="ECO:0000313" key="1">
    <source>
        <dbReference type="EMBL" id="KGR91821.1"/>
    </source>
</evidence>
<keyword evidence="2" id="KW-1185">Reference proteome</keyword>
<dbReference type="InterPro" id="IPR015315">
    <property type="entry name" value="DUF1963"/>
</dbReference>
<evidence type="ECO:0000313" key="2">
    <source>
        <dbReference type="Proteomes" id="UP000030595"/>
    </source>
</evidence>
<dbReference type="RefSeq" id="WP_036172836.1">
    <property type="nucleotide sequence ID" value="NZ_AVCZ01000004.1"/>
</dbReference>
<dbReference type="OrthoDB" id="57088at2"/>
<reference evidence="1 2" key="1">
    <citation type="submission" date="2014-02" db="EMBL/GenBank/DDBJ databases">
        <title>Draft genome sequence of Lysinibacillus massiliensis CCUG 49529.</title>
        <authorList>
            <person name="Zhang F."/>
            <person name="Wang G."/>
            <person name="Zhang L."/>
        </authorList>
    </citation>
    <scope>NUCLEOTIDE SEQUENCE [LARGE SCALE GENOMIC DNA]</scope>
    <source>
        <strain evidence="1 2">CCUG 49529</strain>
    </source>
</reference>
<proteinExistence type="predicted"/>
<dbReference type="eggNOG" id="COG3878">
    <property type="taxonomic scope" value="Bacteria"/>
</dbReference>
<protein>
    <recommendedName>
        <fullName evidence="3">DUF1963 domain-containing protein</fullName>
    </recommendedName>
</protein>
<accession>A0A0A3J4I5</accession>
<sequence>MNMSKHLDLPIQLERIRSQLEPSLLDSVRINPSLSVSSLHDSKFSGLPYLPLNHAYPKDMEGNGMYFLAQINFAQLRLDPPFPNSGILQFFISPILFHNKIDVDEHIFQHYFKVRYFSKILSEGMLVQSFPLMNIFSTDFPILSEMKLSFTHKLEPVSAMDYRIEKFLTKPLSDFSFELEDGRSLEDVYIQDFLGAEHKVGGYPYFLQIDTRKNSPFLRRFDTLLLQIVSNDEQNIMWGDSGVIKFFINQQKLINLDFSEIYFVTEQYV</sequence>
<comment type="caution">
    <text evidence="1">The sequence shown here is derived from an EMBL/GenBank/DDBJ whole genome shotgun (WGS) entry which is preliminary data.</text>
</comment>
<dbReference type="PANTHER" id="PTHR36436">
    <property type="entry name" value="SLL5081 PROTEIN"/>
    <property type="match status" value="1"/>
</dbReference>
<dbReference type="EMBL" id="JPVQ01000004">
    <property type="protein sequence ID" value="KGR91821.1"/>
    <property type="molecule type" value="Genomic_DNA"/>
</dbReference>
<dbReference type="Pfam" id="PF09234">
    <property type="entry name" value="DUF1963"/>
    <property type="match status" value="1"/>
</dbReference>
<dbReference type="AlphaFoldDB" id="A0A0A3J4I5"/>
<dbReference type="Proteomes" id="UP000030595">
    <property type="component" value="Unassembled WGS sequence"/>
</dbReference>
<dbReference type="PANTHER" id="PTHR36436:SF6">
    <property type="entry name" value="SLL5081 PROTEIN"/>
    <property type="match status" value="1"/>
</dbReference>
<dbReference type="SUPFAM" id="SSF103032">
    <property type="entry name" value="Hypothetical protein YwqG"/>
    <property type="match status" value="1"/>
</dbReference>
<dbReference type="Gene3D" id="2.30.320.10">
    <property type="entry name" value="YwqG-like"/>
    <property type="match status" value="1"/>
</dbReference>